<proteinExistence type="inferred from homology"/>
<sequence>MSLPPGIRRLVTVAVTVLTFVVLLVVGTSVKVPYVALGPGPTVNTLGMNGDKPVVQIEGAQLDKTSGNLNLTTVSVVDGMSLFDSIGKWISGDYTLSPRDRVFPPDQSPEQVREGNLRDMTDSEDNATLAALVHLNRPTELIVEEVAHDGPAAGVLRKDDVLLSVAGTPVKTTSQVQQVIRGSAPGTAVAMDVRRGTATEHVKVTLGKRPDDPKLGYLGVTPELRNGDPNLKITFNVGDIGGPSAGLMMTLAVIDKLTPGPLNSGKFIAGTGTIDPEGKVGEIGGITHKTRAARDKGATVFLVPAGNCAEAKGDKPDGLELVKVSTLDNALDSLKKLGEGQPLPQC</sequence>
<dbReference type="Pfam" id="PF13180">
    <property type="entry name" value="PDZ_2"/>
    <property type="match status" value="1"/>
</dbReference>
<dbReference type="GO" id="GO:0005524">
    <property type="term" value="F:ATP binding"/>
    <property type="evidence" value="ECO:0007669"/>
    <property type="project" value="InterPro"/>
</dbReference>
<dbReference type="PROSITE" id="PS51786">
    <property type="entry name" value="LON_PROTEOLYTIC"/>
    <property type="match status" value="1"/>
</dbReference>
<evidence type="ECO:0000313" key="2">
    <source>
        <dbReference type="EMBL" id="QHN40637.1"/>
    </source>
</evidence>
<keyword evidence="1" id="KW-0645">Protease</keyword>
<dbReference type="Pfam" id="PF05362">
    <property type="entry name" value="Lon_C"/>
    <property type="match status" value="1"/>
</dbReference>
<dbReference type="GO" id="GO:0004252">
    <property type="term" value="F:serine-type endopeptidase activity"/>
    <property type="evidence" value="ECO:0007669"/>
    <property type="project" value="UniProtKB-UniRule"/>
</dbReference>
<dbReference type="GO" id="GO:0006508">
    <property type="term" value="P:proteolysis"/>
    <property type="evidence" value="ECO:0007669"/>
    <property type="project" value="UniProtKB-KW"/>
</dbReference>
<dbReference type="InterPro" id="IPR036034">
    <property type="entry name" value="PDZ_sf"/>
</dbReference>
<evidence type="ECO:0000256" key="1">
    <source>
        <dbReference type="PROSITE-ProRule" id="PRU01122"/>
    </source>
</evidence>
<dbReference type="PANTHER" id="PTHR10046">
    <property type="entry name" value="ATP DEPENDENT LON PROTEASE FAMILY MEMBER"/>
    <property type="match status" value="1"/>
</dbReference>
<dbReference type="Gene3D" id="3.30.230.10">
    <property type="match status" value="1"/>
</dbReference>
<reference evidence="2" key="1">
    <citation type="journal article" date="2021" name="Nat. Microbiol.">
        <title>Cocultivation of an ultrasmall environmental parasitic bacterium with lytic ability against bacteria associated with wastewater foams.</title>
        <authorList>
            <person name="Batinovic S."/>
            <person name="Rose J.J.A."/>
            <person name="Ratcliffe J."/>
            <person name="Seviour R.J."/>
            <person name="Petrovski S."/>
        </authorList>
    </citation>
    <scope>NUCLEOTIDE SEQUENCE</scope>
    <source>
        <strain evidence="2">CON44</strain>
    </source>
</reference>
<dbReference type="GO" id="GO:0004176">
    <property type="term" value="F:ATP-dependent peptidase activity"/>
    <property type="evidence" value="ECO:0007669"/>
    <property type="project" value="UniProtKB-UniRule"/>
</dbReference>
<dbReference type="SUPFAM" id="SSF50156">
    <property type="entry name" value="PDZ domain-like"/>
    <property type="match status" value="1"/>
</dbReference>
<accession>A0A857KZW1</accession>
<comment type="catalytic activity">
    <reaction evidence="1">
        <text>Hydrolysis of proteins in presence of ATP.</text>
        <dbReference type="EC" id="3.4.21.53"/>
    </reaction>
</comment>
<dbReference type="SUPFAM" id="SSF54211">
    <property type="entry name" value="Ribosomal protein S5 domain 2-like"/>
    <property type="match status" value="1"/>
</dbReference>
<name>A0A857KZW1_9ACTN</name>
<dbReference type="EMBL" id="CP045810">
    <property type="protein sequence ID" value="QHN40637.1"/>
    <property type="molecule type" value="Genomic_DNA"/>
</dbReference>
<dbReference type="GO" id="GO:0030163">
    <property type="term" value="P:protein catabolic process"/>
    <property type="evidence" value="ECO:0007669"/>
    <property type="project" value="InterPro"/>
</dbReference>
<keyword evidence="1" id="KW-0378">Hydrolase</keyword>
<dbReference type="RefSeq" id="WP_040515595.1">
    <property type="nucleotide sequence ID" value="NZ_CP045804.1"/>
</dbReference>
<dbReference type="InterPro" id="IPR020568">
    <property type="entry name" value="Ribosomal_Su5_D2-typ_SF"/>
</dbReference>
<dbReference type="InterPro" id="IPR027065">
    <property type="entry name" value="Lon_Prtase"/>
</dbReference>
<feature type="active site" evidence="1">
    <location>
        <position position="289"/>
    </location>
</feature>
<organism evidence="2">
    <name type="scientific">Gordonia amarae</name>
    <dbReference type="NCBI Taxonomy" id="36821"/>
    <lineage>
        <taxon>Bacteria</taxon>
        <taxon>Bacillati</taxon>
        <taxon>Actinomycetota</taxon>
        <taxon>Actinomycetes</taxon>
        <taxon>Mycobacteriales</taxon>
        <taxon>Gordoniaceae</taxon>
        <taxon>Gordonia</taxon>
    </lineage>
</organism>
<comment type="similarity">
    <text evidence="1">Belongs to the peptidase S16 family.</text>
</comment>
<dbReference type="AlphaFoldDB" id="A0A857KZW1"/>
<feature type="active site" evidence="1">
    <location>
        <position position="244"/>
    </location>
</feature>
<dbReference type="EC" id="3.4.21.53" evidence="1"/>
<protein>
    <recommendedName>
        <fullName evidence="1">endopeptidase La</fullName>
        <ecNumber evidence="1">3.4.21.53</ecNumber>
    </recommendedName>
</protein>
<dbReference type="InterPro" id="IPR014721">
    <property type="entry name" value="Ribsml_uS5_D2-typ_fold_subgr"/>
</dbReference>
<dbReference type="InterPro" id="IPR008269">
    <property type="entry name" value="Lon_proteolytic"/>
</dbReference>
<dbReference type="SMART" id="SM00228">
    <property type="entry name" value="PDZ"/>
    <property type="match status" value="1"/>
</dbReference>
<gene>
    <name evidence="2" type="ORF">GII30_17130</name>
</gene>
<dbReference type="InterPro" id="IPR001478">
    <property type="entry name" value="PDZ"/>
</dbReference>
<keyword evidence="1" id="KW-0720">Serine protease</keyword>